<keyword evidence="2" id="KW-0460">Magnesium</keyword>
<organism evidence="4 5">
    <name type="scientific">Luteimonas viscosa</name>
    <dbReference type="NCBI Taxonomy" id="1132694"/>
    <lineage>
        <taxon>Bacteria</taxon>
        <taxon>Pseudomonadati</taxon>
        <taxon>Pseudomonadota</taxon>
        <taxon>Gammaproteobacteria</taxon>
        <taxon>Lysobacterales</taxon>
        <taxon>Lysobacteraceae</taxon>
        <taxon>Luteimonas</taxon>
    </lineage>
</organism>
<keyword evidence="1 2" id="KW-0808">Transferase</keyword>
<dbReference type="EMBL" id="VTFT01000001">
    <property type="protein sequence ID" value="TYT27384.1"/>
    <property type="molecule type" value="Genomic_DNA"/>
</dbReference>
<dbReference type="PANTHER" id="PTHR10291">
    <property type="entry name" value="DEHYDRODOLICHYL DIPHOSPHATE SYNTHASE FAMILY MEMBER"/>
    <property type="match status" value="1"/>
</dbReference>
<proteinExistence type="inferred from homology"/>
<feature type="binding site" evidence="2">
    <location>
        <begin position="81"/>
        <end position="83"/>
    </location>
    <ligand>
        <name>substrate</name>
    </ligand>
</feature>
<comment type="cofactor">
    <cofactor evidence="2">
        <name>Mg(2+)</name>
        <dbReference type="ChEBI" id="CHEBI:18420"/>
    </cofactor>
    <text evidence="2">Binds 2 magnesium ions per subunit.</text>
</comment>
<dbReference type="AlphaFoldDB" id="A0A5D4XTI6"/>
<feature type="binding site" evidence="2">
    <location>
        <position position="53"/>
    </location>
    <ligand>
        <name>substrate</name>
    </ligand>
</feature>
<dbReference type="GO" id="GO:0008834">
    <property type="term" value="F:ditrans,polycis-undecaprenyl-diphosphate synthase [(2E,6E)-farnesyl-diphosphate specific] activity"/>
    <property type="evidence" value="ECO:0007669"/>
    <property type="project" value="UniProtKB-UniRule"/>
</dbReference>
<evidence type="ECO:0000313" key="4">
    <source>
        <dbReference type="EMBL" id="TYT27384.1"/>
    </source>
</evidence>
<dbReference type="GO" id="GO:0000287">
    <property type="term" value="F:magnesium ion binding"/>
    <property type="evidence" value="ECO:0007669"/>
    <property type="project" value="UniProtKB-UniRule"/>
</dbReference>
<dbReference type="RefSeq" id="WP_149103935.1">
    <property type="nucleotide sequence ID" value="NZ_VTFT01000001.1"/>
</dbReference>
<keyword evidence="2" id="KW-0573">Peptidoglycan synthesis</keyword>
<evidence type="ECO:0000256" key="2">
    <source>
        <dbReference type="HAMAP-Rule" id="MF_01139"/>
    </source>
</evidence>
<feature type="active site" evidence="2">
    <location>
        <position position="36"/>
    </location>
</feature>
<dbReference type="EC" id="2.5.1.31" evidence="2"/>
<keyword evidence="2" id="KW-0961">Cell wall biogenesis/degradation</keyword>
<feature type="binding site" evidence="2">
    <location>
        <position position="36"/>
    </location>
    <ligand>
        <name>Mg(2+)</name>
        <dbReference type="ChEBI" id="CHEBI:18420"/>
    </ligand>
</feature>
<feature type="binding site" evidence="2">
    <location>
        <position position="87"/>
    </location>
    <ligand>
        <name>substrate</name>
    </ligand>
</feature>
<gene>
    <name evidence="2 4" type="primary">uppS</name>
    <name evidence="4" type="ORF">FZO89_14565</name>
</gene>
<dbReference type="PROSITE" id="PS01066">
    <property type="entry name" value="UPP_SYNTHASE"/>
    <property type="match status" value="1"/>
</dbReference>
<keyword evidence="2" id="KW-0133">Cell shape</keyword>
<comment type="catalytic activity">
    <reaction evidence="2">
        <text>8 isopentenyl diphosphate + (2E,6E)-farnesyl diphosphate = di-trans,octa-cis-undecaprenyl diphosphate + 8 diphosphate</text>
        <dbReference type="Rhea" id="RHEA:27551"/>
        <dbReference type="ChEBI" id="CHEBI:33019"/>
        <dbReference type="ChEBI" id="CHEBI:58405"/>
        <dbReference type="ChEBI" id="CHEBI:128769"/>
        <dbReference type="ChEBI" id="CHEBI:175763"/>
        <dbReference type="EC" id="2.5.1.31"/>
    </reaction>
</comment>
<dbReference type="InterPro" id="IPR036424">
    <property type="entry name" value="UPP_synth-like_sf"/>
</dbReference>
<feature type="active site" description="Proton acceptor" evidence="2">
    <location>
        <position position="84"/>
    </location>
</feature>
<dbReference type="HAMAP" id="MF_01139">
    <property type="entry name" value="ISPT"/>
    <property type="match status" value="1"/>
</dbReference>
<dbReference type="GO" id="GO:0005829">
    <property type="term" value="C:cytosol"/>
    <property type="evidence" value="ECO:0007669"/>
    <property type="project" value="TreeGrafter"/>
</dbReference>
<evidence type="ECO:0000256" key="3">
    <source>
        <dbReference type="SAM" id="MobiDB-lite"/>
    </source>
</evidence>
<feature type="binding site" evidence="2">
    <location>
        <position position="223"/>
    </location>
    <ligand>
        <name>Mg(2+)</name>
        <dbReference type="ChEBI" id="CHEBI:18420"/>
    </ligand>
</feature>
<comment type="function">
    <text evidence="2">Catalyzes the sequential condensation of isopentenyl diphosphate (IPP) with (2E,6E)-farnesyl diphosphate (E,E-FPP) to yield (2Z,6Z,10Z,14Z,18Z,22Z,26Z,30Z,34E,38E)-undecaprenyl diphosphate (di-trans,octa-cis-UPP). UPP is the precursor of glycosyl carrier lipid in the biosynthesis of bacterial cell wall polysaccharide components such as peptidoglycan and lipopolysaccharide.</text>
</comment>
<keyword evidence="2" id="KW-0479">Metal-binding</keyword>
<dbReference type="GO" id="GO:0016094">
    <property type="term" value="P:polyprenol biosynthetic process"/>
    <property type="evidence" value="ECO:0007669"/>
    <property type="project" value="TreeGrafter"/>
</dbReference>
<name>A0A5D4XTI6_9GAMM</name>
<accession>A0A5D4XTI6</accession>
<feature type="binding site" evidence="2">
    <location>
        <position position="49"/>
    </location>
    <ligand>
        <name>substrate</name>
    </ligand>
</feature>
<evidence type="ECO:0000256" key="1">
    <source>
        <dbReference type="ARBA" id="ARBA00022679"/>
    </source>
</evidence>
<dbReference type="GO" id="GO:0008360">
    <property type="term" value="P:regulation of cell shape"/>
    <property type="evidence" value="ECO:0007669"/>
    <property type="project" value="UniProtKB-KW"/>
</dbReference>
<comment type="similarity">
    <text evidence="2">Belongs to the UPP synthase family.</text>
</comment>
<dbReference type="InterPro" id="IPR001441">
    <property type="entry name" value="UPP_synth-like"/>
</dbReference>
<protein>
    <recommendedName>
        <fullName evidence="2">Ditrans,polycis-undecaprenyl-diphosphate synthase ((2E,6E)-farnesyl-diphosphate specific)</fullName>
        <ecNumber evidence="2">2.5.1.31</ecNumber>
    </recommendedName>
    <alternativeName>
        <fullName evidence="2">Ditrans,polycis-undecaprenylcistransferase</fullName>
    </alternativeName>
    <alternativeName>
        <fullName evidence="2">Undecaprenyl diphosphate synthase</fullName>
        <shortName evidence="2">UDS</shortName>
    </alternativeName>
    <alternativeName>
        <fullName evidence="2">Undecaprenyl pyrophosphate synthase</fullName>
        <shortName evidence="2">UPP synthase</shortName>
    </alternativeName>
</protein>
<keyword evidence="5" id="KW-1185">Reference proteome</keyword>
<dbReference type="Pfam" id="PF01255">
    <property type="entry name" value="Prenyltransf"/>
    <property type="match status" value="1"/>
</dbReference>
<dbReference type="GO" id="GO:0009252">
    <property type="term" value="P:peptidoglycan biosynthetic process"/>
    <property type="evidence" value="ECO:0007669"/>
    <property type="project" value="UniProtKB-UniRule"/>
</dbReference>
<dbReference type="CDD" id="cd00475">
    <property type="entry name" value="Cis_IPPS"/>
    <property type="match status" value="1"/>
</dbReference>
<dbReference type="InterPro" id="IPR018520">
    <property type="entry name" value="UPP_synth-like_CS"/>
</dbReference>
<feature type="binding site" evidence="2">
    <location>
        <position position="41"/>
    </location>
    <ligand>
        <name>substrate</name>
    </ligand>
</feature>
<dbReference type="SUPFAM" id="SSF64005">
    <property type="entry name" value="Undecaprenyl diphosphate synthase"/>
    <property type="match status" value="1"/>
</dbReference>
<dbReference type="OrthoDB" id="4191603at2"/>
<evidence type="ECO:0000313" key="5">
    <source>
        <dbReference type="Proteomes" id="UP000324973"/>
    </source>
</evidence>
<dbReference type="Proteomes" id="UP000324973">
    <property type="component" value="Unassembled WGS sequence"/>
</dbReference>
<dbReference type="FunFam" id="3.40.1180.10:FF:000001">
    <property type="entry name" value="(2E,6E)-farnesyl-diphosphate-specific ditrans,polycis-undecaprenyl-diphosphate synthase"/>
    <property type="match status" value="1"/>
</dbReference>
<dbReference type="GO" id="GO:0071555">
    <property type="term" value="P:cell wall organization"/>
    <property type="evidence" value="ECO:0007669"/>
    <property type="project" value="UniProtKB-KW"/>
</dbReference>
<feature type="binding site" evidence="2">
    <location>
        <begin position="37"/>
        <end position="40"/>
    </location>
    <ligand>
        <name>substrate</name>
    </ligand>
</feature>
<feature type="binding site" evidence="2">
    <location>
        <position position="85"/>
    </location>
    <ligand>
        <name>substrate</name>
    </ligand>
</feature>
<dbReference type="NCBIfam" id="TIGR00055">
    <property type="entry name" value="uppS"/>
    <property type="match status" value="1"/>
</dbReference>
<sequence length="273" mass="30065">MPLTDAADSRDSAFPNPQSPIPNPLDVPRHVAIIMDGNGRWAARRRRPRAIGHRAGARAVNVCIDFCLDQGIRALTLFAFSSENWGRPEEEVGALMKLFLAALDREVEELHRRGVQVRFIGDRTRFPADIRARMQAAETLTRDNARLTLAIAASYGGRQDIAAAARALAEDVAAGRLRPEQIDEAAVAARVALADLPPPDLFIRTGGDCRISNFLLWQLAYTELWFTQTLWPDLDAATLHAAIRDFGARERRYGLTGEQVSGVRSSMHGSATT</sequence>
<feature type="binding site" evidence="2">
    <location>
        <position position="204"/>
    </location>
    <ligand>
        <name>substrate</name>
    </ligand>
</feature>
<comment type="caution">
    <text evidence="4">The sequence shown here is derived from an EMBL/GenBank/DDBJ whole genome shotgun (WGS) entry which is preliminary data.</text>
</comment>
<dbReference type="PANTHER" id="PTHR10291:SF0">
    <property type="entry name" value="DEHYDRODOLICHYL DIPHOSPHATE SYNTHASE 2"/>
    <property type="match status" value="1"/>
</dbReference>
<feature type="region of interest" description="Disordered" evidence="3">
    <location>
        <begin position="1"/>
        <end position="25"/>
    </location>
</feature>
<dbReference type="Gene3D" id="3.40.1180.10">
    <property type="entry name" value="Decaprenyl diphosphate synthase-like"/>
    <property type="match status" value="1"/>
</dbReference>
<feature type="binding site" evidence="2">
    <location>
        <begin position="210"/>
        <end position="212"/>
    </location>
    <ligand>
        <name>substrate</name>
    </ligand>
</feature>
<reference evidence="4 5" key="1">
    <citation type="submission" date="2019-08" db="EMBL/GenBank/DDBJ databases">
        <title>Luteimonas viscosus sp. nov., isolated from soil of a sunflower field.</title>
        <authorList>
            <person name="Jianli Z."/>
            <person name="Ying Z."/>
        </authorList>
    </citation>
    <scope>NUCLEOTIDE SEQUENCE [LARGE SCALE GENOMIC DNA]</scope>
    <source>
        <strain evidence="4 5">XBU10</strain>
    </source>
</reference>
<comment type="subunit">
    <text evidence="2">Homodimer.</text>
</comment>